<feature type="signal peptide" evidence="7">
    <location>
        <begin position="1"/>
        <end position="15"/>
    </location>
</feature>
<evidence type="ECO:0000256" key="2">
    <source>
        <dbReference type="ARBA" id="ARBA00022833"/>
    </source>
</evidence>
<dbReference type="GO" id="GO:0007548">
    <property type="term" value="P:sex differentiation"/>
    <property type="evidence" value="ECO:0007669"/>
    <property type="project" value="TreeGrafter"/>
</dbReference>
<keyword evidence="2 5" id="KW-0862">Zinc</keyword>
<dbReference type="FunFam" id="4.10.1040.10:FF:000001">
    <property type="entry name" value="doublesex- and mab-3-related transcription factor 1"/>
    <property type="match status" value="1"/>
</dbReference>
<dbReference type="GO" id="GO:0000981">
    <property type="term" value="F:DNA-binding transcription factor activity, RNA polymerase II-specific"/>
    <property type="evidence" value="ECO:0007669"/>
    <property type="project" value="TreeGrafter"/>
</dbReference>
<dbReference type="GeneID" id="114828482"/>
<comment type="subcellular location">
    <subcellularLocation>
        <location evidence="5">Nucleus</location>
    </subcellularLocation>
</comment>
<dbReference type="Proteomes" id="UP000694867">
    <property type="component" value="Unplaced"/>
</dbReference>
<dbReference type="KEGG" id="goe:114828482"/>
<name>A0AAJ7SH68_9ACAR</name>
<gene>
    <name evidence="10" type="primary">LOC114828482</name>
</gene>
<dbReference type="PANTHER" id="PTHR12322:SF53">
    <property type="entry name" value="DOUBLESEX-MAB RELATED 11E"/>
    <property type="match status" value="1"/>
</dbReference>
<dbReference type="InterPro" id="IPR026607">
    <property type="entry name" value="DMRT"/>
</dbReference>
<dbReference type="AlphaFoldDB" id="A0AAJ7SH68"/>
<feature type="chain" id="PRO_5042602532" evidence="7">
    <location>
        <begin position="16"/>
        <end position="422"/>
    </location>
</feature>
<protein>
    <submittedName>
        <fullName evidence="10">Uncharacterized protein LOC114828482</fullName>
    </submittedName>
</protein>
<evidence type="ECO:0000313" key="10">
    <source>
        <dbReference type="RefSeq" id="XP_028968617.1"/>
    </source>
</evidence>
<keyword evidence="7" id="KW-0732">Signal</keyword>
<sequence>MKIELCLFLIATAQGAPRVASRLAEAENWYRANLTRRSGQQHVEVVNTIDTGLAPPGFVNPNSYFAPLLFPVVPAGVHFQTQELTAVHHEPTHLLQVQHTPVNLFTYAHQKPPSFLQQAPRPLSSIPVVVDPVAYNSRYDVENLEDEVIIKERVLRNLIEGRFKRYRGAPAEAESRHHYSRKRKFYALPPTKSAKPRKSGRTSNEDEDEFQSPSPSEISYTARKERRDNQLYSFRTDRVANGNIVEASNSEMPRLRSPKCARCRNHGVVSSLKGHKKLCRWRDCPCANCLLVVERQRVMAAQVALRRQQQAAENAAKAMKRLAEDTAVEDRWKSERGPDMHGRGSPVRSNNRQIPLDLSTADGSPIPFPLLPHAAFKETPSLFTAPFLTPEQLNLMILTQAAMRQRAEGPNPFSIESLLTRS</sequence>
<dbReference type="PROSITE" id="PS50809">
    <property type="entry name" value="DM_2"/>
    <property type="match status" value="1"/>
</dbReference>
<dbReference type="RefSeq" id="XP_028968617.1">
    <property type="nucleotide sequence ID" value="XM_029112784.1"/>
</dbReference>
<dbReference type="SMART" id="SM00301">
    <property type="entry name" value="DM"/>
    <property type="match status" value="1"/>
</dbReference>
<keyword evidence="9" id="KW-1185">Reference proteome</keyword>
<keyword evidence="3 5" id="KW-0238">DNA-binding</keyword>
<dbReference type="PROSITE" id="PS40000">
    <property type="entry name" value="DM_1"/>
    <property type="match status" value="1"/>
</dbReference>
<keyword evidence="4 5" id="KW-0539">Nucleus</keyword>
<evidence type="ECO:0000256" key="4">
    <source>
        <dbReference type="ARBA" id="ARBA00023242"/>
    </source>
</evidence>
<reference evidence="10" key="1">
    <citation type="submission" date="2025-08" db="UniProtKB">
        <authorList>
            <consortium name="RefSeq"/>
        </authorList>
    </citation>
    <scope>IDENTIFICATION</scope>
</reference>
<feature type="region of interest" description="Disordered" evidence="6">
    <location>
        <begin position="169"/>
        <end position="225"/>
    </location>
</feature>
<feature type="compositionally biased region" description="Basic and acidic residues" evidence="6">
    <location>
        <begin position="326"/>
        <end position="342"/>
    </location>
</feature>
<organism evidence="9 10">
    <name type="scientific">Galendromus occidentalis</name>
    <name type="common">western predatory mite</name>
    <dbReference type="NCBI Taxonomy" id="34638"/>
    <lineage>
        <taxon>Eukaryota</taxon>
        <taxon>Metazoa</taxon>
        <taxon>Ecdysozoa</taxon>
        <taxon>Arthropoda</taxon>
        <taxon>Chelicerata</taxon>
        <taxon>Arachnida</taxon>
        <taxon>Acari</taxon>
        <taxon>Parasitiformes</taxon>
        <taxon>Mesostigmata</taxon>
        <taxon>Gamasina</taxon>
        <taxon>Phytoseioidea</taxon>
        <taxon>Phytoseiidae</taxon>
        <taxon>Typhlodrominae</taxon>
        <taxon>Galendromus</taxon>
    </lineage>
</organism>
<dbReference type="GO" id="GO:0000978">
    <property type="term" value="F:RNA polymerase II cis-regulatory region sequence-specific DNA binding"/>
    <property type="evidence" value="ECO:0007669"/>
    <property type="project" value="TreeGrafter"/>
</dbReference>
<evidence type="ECO:0000256" key="5">
    <source>
        <dbReference type="PROSITE-ProRule" id="PRU00070"/>
    </source>
</evidence>
<evidence type="ECO:0000256" key="7">
    <source>
        <dbReference type="SAM" id="SignalP"/>
    </source>
</evidence>
<keyword evidence="1 5" id="KW-0479">Metal-binding</keyword>
<dbReference type="InterPro" id="IPR036407">
    <property type="entry name" value="DM_DNA-bd_sf"/>
</dbReference>
<accession>A0AAJ7SH68</accession>
<dbReference type="GO" id="GO:0005634">
    <property type="term" value="C:nucleus"/>
    <property type="evidence" value="ECO:0007669"/>
    <property type="project" value="UniProtKB-SubCell"/>
</dbReference>
<evidence type="ECO:0000259" key="8">
    <source>
        <dbReference type="PROSITE" id="PS50809"/>
    </source>
</evidence>
<feature type="DNA-binding region" description="DM" evidence="5">
    <location>
        <begin position="260"/>
        <end position="307"/>
    </location>
</feature>
<dbReference type="SUPFAM" id="SSF82927">
    <property type="entry name" value="Cysteine-rich DNA binding domain, (DM domain)"/>
    <property type="match status" value="1"/>
</dbReference>
<evidence type="ECO:0000256" key="6">
    <source>
        <dbReference type="SAM" id="MobiDB-lite"/>
    </source>
</evidence>
<proteinExistence type="predicted"/>
<evidence type="ECO:0000256" key="3">
    <source>
        <dbReference type="ARBA" id="ARBA00023125"/>
    </source>
</evidence>
<dbReference type="GO" id="GO:0046872">
    <property type="term" value="F:metal ion binding"/>
    <property type="evidence" value="ECO:0007669"/>
    <property type="project" value="UniProtKB-KW"/>
</dbReference>
<feature type="domain" description="DM" evidence="8">
    <location>
        <begin position="260"/>
        <end position="307"/>
    </location>
</feature>
<dbReference type="InterPro" id="IPR001275">
    <property type="entry name" value="DM_DNA-bd"/>
</dbReference>
<evidence type="ECO:0000256" key="1">
    <source>
        <dbReference type="ARBA" id="ARBA00022723"/>
    </source>
</evidence>
<feature type="region of interest" description="Disordered" evidence="6">
    <location>
        <begin position="326"/>
        <end position="352"/>
    </location>
</feature>
<dbReference type="PANTHER" id="PTHR12322">
    <property type="entry name" value="DOUBLESEX AND MAB-3 RELATED TRANSCRIPTION FACTOR DMRT"/>
    <property type="match status" value="1"/>
</dbReference>
<dbReference type="Pfam" id="PF00751">
    <property type="entry name" value="DM"/>
    <property type="match status" value="1"/>
</dbReference>
<dbReference type="Gene3D" id="4.10.1040.10">
    <property type="entry name" value="DM DNA-binding domain"/>
    <property type="match status" value="1"/>
</dbReference>
<evidence type="ECO:0000313" key="9">
    <source>
        <dbReference type="Proteomes" id="UP000694867"/>
    </source>
</evidence>